<sequence>MRNLKKNKRKTATVSENKLKDAIDEFRLKLEYLGKSSSSEGSLNLFLETMDKFADNRSTDNNQKSRKGINTEDSKMYSQKHIIKSFLAHNAIPISQSLADDLKKAFVALNDKGDKYSDQLFFEMINYQTKENLDQNFYLLPYQLSKFFNYRNSNFKAKNLVLDKVPKNWNYYSDHLAKKICTALNLVPWEDFFTCDSKVEIFEKRQFYLKDRRTGKFGVTYGKLPNLRFDLRKLFIIFSTLINKVYCSGENDLKENFHIRQKSAIDFFDRFISLLEIDCDDDSKYFIKNENLPLNEDARTMFSKHSLKSPNDKFQFRALNGDKNKIDVVWKVMPLWLARDKYEYYEEIYCSIDKISLNFKLFFNSFLFYILMA</sequence>
<organism evidence="1 2">
    <name type="scientific">Phakopsora pachyrhizi</name>
    <name type="common">Asian soybean rust disease fungus</name>
    <dbReference type="NCBI Taxonomy" id="170000"/>
    <lineage>
        <taxon>Eukaryota</taxon>
        <taxon>Fungi</taxon>
        <taxon>Dikarya</taxon>
        <taxon>Basidiomycota</taxon>
        <taxon>Pucciniomycotina</taxon>
        <taxon>Pucciniomycetes</taxon>
        <taxon>Pucciniales</taxon>
        <taxon>Phakopsoraceae</taxon>
        <taxon>Phakopsora</taxon>
    </lineage>
</organism>
<reference evidence="1" key="1">
    <citation type="submission" date="2022-06" db="EMBL/GenBank/DDBJ databases">
        <authorList>
            <consortium name="SYNGENTA / RWTH Aachen University"/>
        </authorList>
    </citation>
    <scope>NUCLEOTIDE SEQUENCE</scope>
</reference>
<evidence type="ECO:0000313" key="2">
    <source>
        <dbReference type="Proteomes" id="UP001153365"/>
    </source>
</evidence>
<gene>
    <name evidence="1" type="ORF">PPACK8108_LOCUS16960</name>
</gene>
<evidence type="ECO:0000313" key="1">
    <source>
        <dbReference type="EMBL" id="CAH7683440.1"/>
    </source>
</evidence>
<proteinExistence type="predicted"/>
<comment type="caution">
    <text evidence="1">The sequence shown here is derived from an EMBL/GenBank/DDBJ whole genome shotgun (WGS) entry which is preliminary data.</text>
</comment>
<accession>A0AAV0BB81</accession>
<dbReference type="AlphaFoldDB" id="A0AAV0BB81"/>
<protein>
    <submittedName>
        <fullName evidence="1">Expressed protein</fullName>
    </submittedName>
</protein>
<name>A0AAV0BB81_PHAPC</name>
<dbReference type="EMBL" id="CALTRL010004691">
    <property type="protein sequence ID" value="CAH7683440.1"/>
    <property type="molecule type" value="Genomic_DNA"/>
</dbReference>
<dbReference type="Proteomes" id="UP001153365">
    <property type="component" value="Unassembled WGS sequence"/>
</dbReference>
<keyword evidence="2" id="KW-1185">Reference proteome</keyword>